<dbReference type="GO" id="GO:0016874">
    <property type="term" value="F:ligase activity"/>
    <property type="evidence" value="ECO:0007669"/>
    <property type="project" value="UniProtKB-KW"/>
</dbReference>
<proteinExistence type="predicted"/>
<sequence length="436" mass="49024">MDRSWLGRAVLRARHQALARKVALYDEARDRTRIERHQVRRFNEVWEYCLAEVPFYRSWRREHGLPERIDQLGDLRGFPPLTKEVLIARQDEIFQNGRIRDAYTTGGSTGQPTRYPRGAGEADGRWVDAYLGRHWAGVRPTDPGVLLWGHSHLFGAGLPGQLAQMKRRLADLVVNVTRLNAYDLSEPSLHKHYLAVRQRDPVALTGYTSAVFKLARYIERNQLDLGEPRRLRAVVLCAETASDADIAMVERVFKVPAVIEYGSAETGVLAMSHLSTRDIRVIWDSFVCLTDGDGELSVTTLADRLFPLVHYAIGDRVEPSNVVDGNALAFRAVLGRQQDIVRVGSARGLLDLSAILPVHILKSYPGIIGVQFRQVRPDALRIHVEADRPLDLADVGAYFVRELRKDHPELNADSISFAQISDPARTRAGKHALFVP</sequence>
<dbReference type="RefSeq" id="WP_091401480.1">
    <property type="nucleotide sequence ID" value="NZ_FMCR01000003.1"/>
</dbReference>
<dbReference type="PANTHER" id="PTHR36932">
    <property type="entry name" value="CAPSULAR POLYSACCHARIDE BIOSYNTHESIS PROTEIN"/>
    <property type="match status" value="1"/>
</dbReference>
<dbReference type="SUPFAM" id="SSF56801">
    <property type="entry name" value="Acetyl-CoA synthetase-like"/>
    <property type="match status" value="1"/>
</dbReference>
<dbReference type="InterPro" id="IPR042099">
    <property type="entry name" value="ANL_N_sf"/>
</dbReference>
<reference evidence="1 2" key="1">
    <citation type="submission" date="2016-06" db="EMBL/GenBank/DDBJ databases">
        <authorList>
            <person name="Kjaerup R.B."/>
            <person name="Dalgaard T.S."/>
            <person name="Juul-Madsen H.R."/>
        </authorList>
    </citation>
    <scope>NUCLEOTIDE SEQUENCE [LARGE SCALE GENOMIC DNA]</scope>
    <source>
        <strain evidence="1 2">DSM 44871</strain>
    </source>
</reference>
<evidence type="ECO:0000313" key="2">
    <source>
        <dbReference type="Proteomes" id="UP000198864"/>
    </source>
</evidence>
<protein>
    <submittedName>
        <fullName evidence="1">Phenylacetate-coenzyme A ligase PaaK, adenylate-forming domain family</fullName>
    </submittedName>
</protein>
<dbReference type="EMBL" id="FMCR01000003">
    <property type="protein sequence ID" value="SCF11297.1"/>
    <property type="molecule type" value="Genomic_DNA"/>
</dbReference>
<accession>A0A1C4XS25</accession>
<organism evidence="1 2">
    <name type="scientific">Micromonospora saelicesensis</name>
    <dbReference type="NCBI Taxonomy" id="285676"/>
    <lineage>
        <taxon>Bacteria</taxon>
        <taxon>Bacillati</taxon>
        <taxon>Actinomycetota</taxon>
        <taxon>Actinomycetes</taxon>
        <taxon>Micromonosporales</taxon>
        <taxon>Micromonosporaceae</taxon>
        <taxon>Micromonospora</taxon>
    </lineage>
</organism>
<dbReference type="Proteomes" id="UP000198864">
    <property type="component" value="Unassembled WGS sequence"/>
</dbReference>
<gene>
    <name evidence="1" type="ORF">GA0070561_3662</name>
</gene>
<dbReference type="PANTHER" id="PTHR36932:SF1">
    <property type="entry name" value="CAPSULAR POLYSACCHARIDE BIOSYNTHESIS PROTEIN"/>
    <property type="match status" value="1"/>
</dbReference>
<name>A0A1C4XS25_9ACTN</name>
<dbReference type="AlphaFoldDB" id="A0A1C4XS25"/>
<evidence type="ECO:0000313" key="1">
    <source>
        <dbReference type="EMBL" id="SCF11297.1"/>
    </source>
</evidence>
<dbReference type="Gene3D" id="3.40.50.12780">
    <property type="entry name" value="N-terminal domain of ligase-like"/>
    <property type="match status" value="1"/>
</dbReference>
<keyword evidence="1" id="KW-0436">Ligase</keyword>
<dbReference type="InterPro" id="IPR053158">
    <property type="entry name" value="CapK_Type1_Caps_Biosynth"/>
</dbReference>
<dbReference type="STRING" id="285676.GA0070561_3662"/>